<dbReference type="Proteomes" id="UP001179121">
    <property type="component" value="Chromosome"/>
</dbReference>
<evidence type="ECO:0000313" key="2">
    <source>
        <dbReference type="EMBL" id="CAI4030341.1"/>
    </source>
</evidence>
<accession>A0AA86MWH0</accession>
<dbReference type="EMBL" id="OX365700">
    <property type="protein sequence ID" value="CAI4030341.1"/>
    <property type="molecule type" value="Genomic_DNA"/>
</dbReference>
<protein>
    <submittedName>
        <fullName evidence="2">Uncharacterized protein</fullName>
    </submittedName>
</protein>
<keyword evidence="3" id="KW-1185">Reference proteome</keyword>
<evidence type="ECO:0000256" key="1">
    <source>
        <dbReference type="SAM" id="MobiDB-lite"/>
    </source>
</evidence>
<reference evidence="2" key="1">
    <citation type="submission" date="2022-10" db="EMBL/GenBank/DDBJ databases">
        <authorList>
            <person name="Koch H."/>
        </authorList>
    </citation>
    <scope>NUCLEOTIDE SEQUENCE</scope>
    <source>
        <strain evidence="2">DNF</strain>
    </source>
</reference>
<feature type="region of interest" description="Disordered" evidence="1">
    <location>
        <begin position="49"/>
        <end position="71"/>
    </location>
</feature>
<name>A0AA86MWH0_9BACT</name>
<gene>
    <name evidence="2" type="ORF">DNFV4_00769</name>
</gene>
<proteinExistence type="predicted"/>
<organism evidence="2 3">
    <name type="scientific">Nitrospira tepida</name>
    <dbReference type="NCBI Taxonomy" id="2973512"/>
    <lineage>
        <taxon>Bacteria</taxon>
        <taxon>Pseudomonadati</taxon>
        <taxon>Nitrospirota</taxon>
        <taxon>Nitrospiria</taxon>
        <taxon>Nitrospirales</taxon>
        <taxon>Nitrospiraceae</taxon>
        <taxon>Nitrospira</taxon>
    </lineage>
</organism>
<dbReference type="KEGG" id="nti:DNFV4_00769"/>
<evidence type="ECO:0000313" key="3">
    <source>
        <dbReference type="Proteomes" id="UP001179121"/>
    </source>
</evidence>
<dbReference type="AlphaFoldDB" id="A0AA86MWH0"/>
<sequence>MTGQTTRPLTNDERKAAEAAFRGEPFNPEWSHSAREMYDGIAAVLALRTSAEKPSSSEQSEEFPLEPAHTR</sequence>
<feature type="region of interest" description="Disordered" evidence="1">
    <location>
        <begin position="1"/>
        <end position="29"/>
    </location>
</feature>